<dbReference type="PANTHER" id="PTHR22912:SF217">
    <property type="entry name" value="DIHYDROLIPOYL DEHYDROGENASE"/>
    <property type="match status" value="1"/>
</dbReference>
<dbReference type="Pfam" id="PF02852">
    <property type="entry name" value="Pyr_redox_dim"/>
    <property type="match status" value="1"/>
</dbReference>
<keyword evidence="5 13" id="KW-0560">Oxidoreductase</keyword>
<organism evidence="16 17">
    <name type="scientific">Ectothiorhodospira mobilis</name>
    <dbReference type="NCBI Taxonomy" id="195064"/>
    <lineage>
        <taxon>Bacteria</taxon>
        <taxon>Pseudomonadati</taxon>
        <taxon>Pseudomonadota</taxon>
        <taxon>Gammaproteobacteria</taxon>
        <taxon>Chromatiales</taxon>
        <taxon>Ectothiorhodospiraceae</taxon>
        <taxon>Ectothiorhodospira</taxon>
    </lineage>
</organism>
<feature type="disulfide bond" description="Redox-active" evidence="12">
    <location>
        <begin position="42"/>
        <end position="47"/>
    </location>
</feature>
<evidence type="ECO:0000256" key="8">
    <source>
        <dbReference type="ARBA" id="ARBA00023284"/>
    </source>
</evidence>
<dbReference type="STRING" id="195064.SAMN05421721_11223"/>
<evidence type="ECO:0000256" key="11">
    <source>
        <dbReference type="PIRSR" id="PIRSR000350-3"/>
    </source>
</evidence>
<gene>
    <name evidence="16" type="ORF">SAMN05421721_11223</name>
</gene>
<evidence type="ECO:0000256" key="5">
    <source>
        <dbReference type="ARBA" id="ARBA00023002"/>
    </source>
</evidence>
<dbReference type="OrthoDB" id="9800167at2"/>
<evidence type="ECO:0000256" key="4">
    <source>
        <dbReference type="ARBA" id="ARBA00022827"/>
    </source>
</evidence>
<dbReference type="GO" id="GO:0004148">
    <property type="term" value="F:dihydrolipoyl dehydrogenase (NADH) activity"/>
    <property type="evidence" value="ECO:0007669"/>
    <property type="project" value="TreeGrafter"/>
</dbReference>
<evidence type="ECO:0000256" key="1">
    <source>
        <dbReference type="ARBA" id="ARBA00007532"/>
    </source>
</evidence>
<dbReference type="InterPro" id="IPR023753">
    <property type="entry name" value="FAD/NAD-binding_dom"/>
</dbReference>
<dbReference type="SUPFAM" id="SSF55424">
    <property type="entry name" value="FAD/NAD-linked reductases, dimerisation (C-terminal) domain"/>
    <property type="match status" value="1"/>
</dbReference>
<keyword evidence="7" id="KW-1015">Disulfide bond</keyword>
<dbReference type="SUPFAM" id="SSF51905">
    <property type="entry name" value="FAD/NAD(P)-binding domain"/>
    <property type="match status" value="1"/>
</dbReference>
<dbReference type="InterPro" id="IPR012999">
    <property type="entry name" value="Pyr_OxRdtase_I_AS"/>
</dbReference>
<accession>A0A1I4S367</accession>
<comment type="similarity">
    <text evidence="1 13">Belongs to the class-I pyridine nucleotide-disulfide oxidoreductase family.</text>
</comment>
<dbReference type="Gene3D" id="3.30.390.30">
    <property type="match status" value="1"/>
</dbReference>
<dbReference type="InterPro" id="IPR036188">
    <property type="entry name" value="FAD/NAD-bd_sf"/>
</dbReference>
<dbReference type="InterPro" id="IPR016156">
    <property type="entry name" value="FAD/NAD-linked_Rdtase_dimer_sf"/>
</dbReference>
<dbReference type="PIRSF" id="PIRSF000350">
    <property type="entry name" value="Mercury_reductase_MerA"/>
    <property type="match status" value="1"/>
</dbReference>
<evidence type="ECO:0000259" key="14">
    <source>
        <dbReference type="Pfam" id="PF02852"/>
    </source>
</evidence>
<dbReference type="EMBL" id="FOUO01000012">
    <property type="protein sequence ID" value="SFM58720.1"/>
    <property type="molecule type" value="Genomic_DNA"/>
</dbReference>
<evidence type="ECO:0000256" key="12">
    <source>
        <dbReference type="PIRSR" id="PIRSR000350-4"/>
    </source>
</evidence>
<dbReference type="Pfam" id="PF07992">
    <property type="entry name" value="Pyr_redox_2"/>
    <property type="match status" value="1"/>
</dbReference>
<keyword evidence="11" id="KW-0547">Nucleotide-binding</keyword>
<dbReference type="PRINTS" id="PR00368">
    <property type="entry name" value="FADPNR"/>
</dbReference>
<dbReference type="InterPro" id="IPR004099">
    <property type="entry name" value="Pyr_nucl-diS_OxRdtase_dimer"/>
</dbReference>
<evidence type="ECO:0000256" key="6">
    <source>
        <dbReference type="ARBA" id="ARBA00023027"/>
    </source>
</evidence>
<evidence type="ECO:0000256" key="2">
    <source>
        <dbReference type="ARBA" id="ARBA00016961"/>
    </source>
</evidence>
<evidence type="ECO:0000313" key="17">
    <source>
        <dbReference type="Proteomes" id="UP000199556"/>
    </source>
</evidence>
<dbReference type="InterPro" id="IPR001100">
    <property type="entry name" value="Pyr_nuc-diS_OxRdtase"/>
</dbReference>
<protein>
    <recommendedName>
        <fullName evidence="2">Dihydrolipoyl dehydrogenase</fullName>
    </recommendedName>
    <alternativeName>
        <fullName evidence="9">Dihydrolipoamide dehydrogenase</fullName>
    </alternativeName>
</protein>
<reference evidence="16 17" key="1">
    <citation type="submission" date="2016-10" db="EMBL/GenBank/DDBJ databases">
        <authorList>
            <person name="de Groot N.N."/>
        </authorList>
    </citation>
    <scope>NUCLEOTIDE SEQUENCE [LARGE SCALE GENOMIC DNA]</scope>
    <source>
        <strain evidence="16 17">DSM 4180</strain>
    </source>
</reference>
<feature type="binding site" evidence="11">
    <location>
        <begin position="180"/>
        <end position="187"/>
    </location>
    <ligand>
        <name>NAD(+)</name>
        <dbReference type="ChEBI" id="CHEBI:57540"/>
    </ligand>
</feature>
<evidence type="ECO:0000256" key="3">
    <source>
        <dbReference type="ARBA" id="ARBA00022630"/>
    </source>
</evidence>
<feature type="binding site" evidence="11">
    <location>
        <position position="51"/>
    </location>
    <ligand>
        <name>FAD</name>
        <dbReference type="ChEBI" id="CHEBI:57692"/>
    </ligand>
</feature>
<evidence type="ECO:0000313" key="16">
    <source>
        <dbReference type="EMBL" id="SFM58720.1"/>
    </source>
</evidence>
<dbReference type="GO" id="GO:0050660">
    <property type="term" value="F:flavin adenine dinucleotide binding"/>
    <property type="evidence" value="ECO:0007669"/>
    <property type="project" value="TreeGrafter"/>
</dbReference>
<proteinExistence type="inferred from homology"/>
<feature type="binding site" evidence="11">
    <location>
        <position position="268"/>
    </location>
    <ligand>
        <name>NAD(+)</name>
        <dbReference type="ChEBI" id="CHEBI:57540"/>
    </ligand>
</feature>
<dbReference type="InterPro" id="IPR050151">
    <property type="entry name" value="Class-I_Pyr_Nuc-Dis_Oxidored"/>
</dbReference>
<keyword evidence="17" id="KW-1185">Reference proteome</keyword>
<keyword evidence="3 13" id="KW-0285">Flavoprotein</keyword>
<evidence type="ECO:0000256" key="7">
    <source>
        <dbReference type="ARBA" id="ARBA00023157"/>
    </source>
</evidence>
<dbReference type="RefSeq" id="WP_090486176.1">
    <property type="nucleotide sequence ID" value="NZ_FOUO01000012.1"/>
</dbReference>
<keyword evidence="6 11" id="KW-0520">NAD</keyword>
<name>A0A1I4S367_ECTMO</name>
<feature type="domain" description="Pyridine nucleotide-disulphide oxidoreductase dimerisation" evidence="14">
    <location>
        <begin position="343"/>
        <end position="451"/>
    </location>
</feature>
<evidence type="ECO:0000256" key="10">
    <source>
        <dbReference type="PIRSR" id="PIRSR000350-2"/>
    </source>
</evidence>
<comment type="cofactor">
    <cofactor evidence="11">
        <name>FAD</name>
        <dbReference type="ChEBI" id="CHEBI:57692"/>
    </cofactor>
    <text evidence="11">Binds 1 FAD per subunit.</text>
</comment>
<dbReference type="PANTHER" id="PTHR22912">
    <property type="entry name" value="DISULFIDE OXIDOREDUCTASE"/>
    <property type="match status" value="1"/>
</dbReference>
<dbReference type="Gene3D" id="3.50.50.60">
    <property type="entry name" value="FAD/NAD(P)-binding domain"/>
    <property type="match status" value="2"/>
</dbReference>
<feature type="active site" description="Proton acceptor" evidence="10">
    <location>
        <position position="441"/>
    </location>
</feature>
<dbReference type="AlphaFoldDB" id="A0A1I4S367"/>
<dbReference type="PRINTS" id="PR00411">
    <property type="entry name" value="PNDRDTASEI"/>
</dbReference>
<keyword evidence="8 13" id="KW-0676">Redox-active center</keyword>
<dbReference type="GO" id="GO:0006103">
    <property type="term" value="P:2-oxoglutarate metabolic process"/>
    <property type="evidence" value="ECO:0007669"/>
    <property type="project" value="TreeGrafter"/>
</dbReference>
<sequence>MTQRYDLAVIGSGPGGYRAAVRAALRGLSVALVERGDWGGCCLNRGCVPKKDWHHTARLLTAQDRFADRGLRGRLEPDLEAAWRHQHAVVQRVRESYQNYLRQLKVTAMEGHARFTGPHTLAVTGGAAGPCTLEAHHILIATGGEPHVPAPFHPLPGRVLTTDLLFEQPPPPGRRVAVIGSGVVATEMAFILAALGREVVWLARSPMLRRQGFSRPARKALEEALGATGVRLHSGRRFESVDTAGDGVTLTLDGDERITVDWVCLGTGRRPHTAGLDLERAGVETDAAGFVRREGLRTGAGHILAIGDVANPWMTANHALAEAGAAVDRILDGGTHAPDPLQVPVVVYSALELARLGLDEDAAEDAGLEPAVGFAAFATSPCALGQDEPRGFVRLVGDLDRGTLLGGEIVGAQAGELIHLLSLAPDADTALAWIARGRYNHPARAEEVLNAAETLGAKWGLGQAVWGSLPGDGEAVDEQ</sequence>
<feature type="domain" description="FAD/NAD(P)-binding" evidence="15">
    <location>
        <begin position="5"/>
        <end position="323"/>
    </location>
</feature>
<evidence type="ECO:0000259" key="15">
    <source>
        <dbReference type="Pfam" id="PF07992"/>
    </source>
</evidence>
<dbReference type="PROSITE" id="PS00076">
    <property type="entry name" value="PYRIDINE_REDOX_1"/>
    <property type="match status" value="1"/>
</dbReference>
<evidence type="ECO:0000256" key="13">
    <source>
        <dbReference type="RuleBase" id="RU003691"/>
    </source>
</evidence>
<dbReference type="Proteomes" id="UP000199556">
    <property type="component" value="Unassembled WGS sequence"/>
</dbReference>
<evidence type="ECO:0000256" key="9">
    <source>
        <dbReference type="ARBA" id="ARBA00031281"/>
    </source>
</evidence>
<keyword evidence="4 11" id="KW-0274">FAD</keyword>
<feature type="binding site" evidence="11">
    <location>
        <position position="308"/>
    </location>
    <ligand>
        <name>FAD</name>
        <dbReference type="ChEBI" id="CHEBI:57692"/>
    </ligand>
</feature>